<dbReference type="InterPro" id="IPR036736">
    <property type="entry name" value="ACP-like_sf"/>
</dbReference>
<dbReference type="Pfam" id="PF23562">
    <property type="entry name" value="AMP-binding_C_3"/>
    <property type="match status" value="1"/>
</dbReference>
<comment type="caution">
    <text evidence="5">The sequence shown here is derived from an EMBL/GenBank/DDBJ whole genome shotgun (WGS) entry which is preliminary data.</text>
</comment>
<dbReference type="PROSITE" id="PS00455">
    <property type="entry name" value="AMP_BINDING"/>
    <property type="match status" value="1"/>
</dbReference>
<name>A0A507QM57_MONPU</name>
<accession>A0A507QM57</accession>
<dbReference type="EMBL" id="VIFY01000243">
    <property type="protein sequence ID" value="TQB68175.1"/>
    <property type="molecule type" value="Genomic_DNA"/>
</dbReference>
<keyword evidence="2" id="KW-0597">Phosphoprotein</keyword>
<evidence type="ECO:0008006" key="7">
    <source>
        <dbReference type="Google" id="ProtNLM"/>
    </source>
</evidence>
<proteinExistence type="predicted"/>
<dbReference type="Gene3D" id="3.40.50.12780">
    <property type="entry name" value="N-terminal domain of ligase-like"/>
    <property type="match status" value="1"/>
</dbReference>
<dbReference type="SUPFAM" id="SSF51735">
    <property type="entry name" value="NAD(P)-binding Rossmann-fold domains"/>
    <property type="match status" value="1"/>
</dbReference>
<dbReference type="InterPro" id="IPR036291">
    <property type="entry name" value="NAD(P)-bd_dom_sf"/>
</dbReference>
<dbReference type="PANTHER" id="PTHR43439">
    <property type="entry name" value="PHENYLACETATE-COENZYME A LIGASE"/>
    <property type="match status" value="1"/>
</dbReference>
<keyword evidence="1" id="KW-0596">Phosphopantetheine</keyword>
<dbReference type="InterPro" id="IPR013120">
    <property type="entry name" value="FAR_NAD-bd"/>
</dbReference>
<dbReference type="STRING" id="5098.A0A507QM57"/>
<dbReference type="PROSITE" id="PS00012">
    <property type="entry name" value="PHOSPHOPANTETHEINE"/>
    <property type="match status" value="1"/>
</dbReference>
<evidence type="ECO:0000313" key="5">
    <source>
        <dbReference type="EMBL" id="TQB68175.1"/>
    </source>
</evidence>
<dbReference type="InterPro" id="IPR006162">
    <property type="entry name" value="Ppantetheine_attach_site"/>
</dbReference>
<dbReference type="Gene3D" id="3.40.50.720">
    <property type="entry name" value="NAD(P)-binding Rossmann-like Domain"/>
    <property type="match status" value="1"/>
</dbReference>
<protein>
    <recommendedName>
        <fullName evidence="7">Carrier domain-containing protein</fullName>
    </recommendedName>
</protein>
<dbReference type="Pfam" id="PF00501">
    <property type="entry name" value="AMP-binding"/>
    <property type="match status" value="1"/>
</dbReference>
<gene>
    <name evidence="5" type="ORF">MPDQ_003886</name>
</gene>
<dbReference type="InterPro" id="IPR042099">
    <property type="entry name" value="ANL_N_sf"/>
</dbReference>
<evidence type="ECO:0000259" key="3">
    <source>
        <dbReference type="Pfam" id="PF00501"/>
    </source>
</evidence>
<dbReference type="Proteomes" id="UP000319663">
    <property type="component" value="Unassembled WGS sequence"/>
</dbReference>
<dbReference type="PANTHER" id="PTHR43439:SF2">
    <property type="entry name" value="ENZYME, PUTATIVE (JCVI)-RELATED"/>
    <property type="match status" value="1"/>
</dbReference>
<reference evidence="5 6" key="1">
    <citation type="submission" date="2019-06" db="EMBL/GenBank/DDBJ databases">
        <title>Wine fermentation using esterase from Monascus purpureus.</title>
        <authorList>
            <person name="Geng C."/>
            <person name="Zhang Y."/>
        </authorList>
    </citation>
    <scope>NUCLEOTIDE SEQUENCE [LARGE SCALE GENOMIC DNA]</scope>
    <source>
        <strain evidence="5">HQ1</strain>
    </source>
</reference>
<dbReference type="SUPFAM" id="SSF47336">
    <property type="entry name" value="ACP-like"/>
    <property type="match status" value="1"/>
</dbReference>
<dbReference type="Pfam" id="PF07993">
    <property type="entry name" value="NAD_binding_4"/>
    <property type="match status" value="1"/>
</dbReference>
<dbReference type="InterPro" id="IPR000873">
    <property type="entry name" value="AMP-dep_synth/lig_dom"/>
</dbReference>
<feature type="domain" description="Thioester reductase (TE)" evidence="4">
    <location>
        <begin position="675"/>
        <end position="912"/>
    </location>
</feature>
<feature type="domain" description="AMP-dependent synthetase/ligase" evidence="3">
    <location>
        <begin position="77"/>
        <end position="347"/>
    </location>
</feature>
<keyword evidence="6" id="KW-1185">Reference proteome</keyword>
<dbReference type="Gene3D" id="1.10.1200.10">
    <property type="entry name" value="ACP-like"/>
    <property type="match status" value="1"/>
</dbReference>
<evidence type="ECO:0000256" key="1">
    <source>
        <dbReference type="ARBA" id="ARBA00022450"/>
    </source>
</evidence>
<dbReference type="AlphaFoldDB" id="A0A507QM57"/>
<dbReference type="InterPro" id="IPR020845">
    <property type="entry name" value="AMP-binding_CS"/>
</dbReference>
<evidence type="ECO:0000256" key="2">
    <source>
        <dbReference type="ARBA" id="ARBA00022553"/>
    </source>
</evidence>
<dbReference type="SUPFAM" id="SSF56801">
    <property type="entry name" value="Acetyl-CoA synthetase-like"/>
    <property type="match status" value="1"/>
</dbReference>
<dbReference type="InterPro" id="IPR051414">
    <property type="entry name" value="Adenylate-forming_Reductase"/>
</dbReference>
<sequence length="1039" mass="116091">MVQVPKDAGKRLMAHVIDDLALREPERTVCIMGKGLRVADGFFDFSASDLAHTVNYTSWWIDKTFGRSSDYETLTYIGANDIRYLVFVVACNKTGYKPLLSSTRNSNDAHLHLLNATDCSKLVYTAERKQKALEIKSLCPSLEILQLPSLLEMLENSTLPYPLGKTYQEMEDEPALIIHSSGTTGLPKPVFLTQGYIGTIDKIAYQPAPPGRHFGLPYHLGPEDLLLTTAPFFHLMGFFLILESIFHGVKFAIAPEKPPTAELLTDLINTVKPTAVVLPPSILEDMSHSETALEALGRLKFVFFAGAPLSPDAGNRINQKGRVVSFIGSTEMGVLPTLIPQRKEDWEYMEWNPSYGIDMQPVGEGYHELVVKRAKDRDIHGIFHTYPDLTEYHTKDLFTPHPTRPNLWKYRGRLDDVIVLSNGEKFNPVTMEKVIEGHPLVSRALVVGQARFQSALLIEPNWNLWSEDMPVRDFIEQIWPTVRLANDVGPAHGRIMKDKIGISSKNKPFKTTPKGSTQRRLVNMDYKDEIDTIYANSEQENDYGILDAGDLTRVEEFVQKVVTRIANMSDLSRRTDLYAAGLDSLQTMQIGKALQSAVRFSYPSKDYGAITSQKVYANPTVEQLSRVVYGIVHGEQENAVSRRDKIDGLVQKYTIDLPERKVILPNSPQKHTVILTGSTGSLGSYLLSDLLSDPSVEKIYCLNRSDAKERQAKIFQEKGLKHDSTDLERVEFLKVAFGAERFGIDGTKYEEMLRSVDTIIHNAWRVDFNITVDSFEDPHIKGLRRFVDFSLHSSHHAHIHFVSSVSTIGGWKATFGPAVPEIPLEDCEVALEQGYGESKHVSERICLAAARKAGVPTTIHRVGQIAGPSMAHGQWNKQEWVPTIVATSKSMGKVPNNLGSWGVDWIPVDTLSAILLELVDTRRKTQSDTRCAAFHLINPSVTTWGSLLPAIQKRYKDIQPVEFSDWIRELESIQDPSAEEIAAKPGIKILDFYRALLDGEGALSAPIEVGDTKQASPTMGALGPISAELMGNWLNQWNF</sequence>
<evidence type="ECO:0000313" key="6">
    <source>
        <dbReference type="Proteomes" id="UP000319663"/>
    </source>
</evidence>
<evidence type="ECO:0000259" key="4">
    <source>
        <dbReference type="Pfam" id="PF07993"/>
    </source>
</evidence>
<organism evidence="5 6">
    <name type="scientific">Monascus purpureus</name>
    <name type="common">Red mold</name>
    <name type="synonym">Monascus anka</name>
    <dbReference type="NCBI Taxonomy" id="5098"/>
    <lineage>
        <taxon>Eukaryota</taxon>
        <taxon>Fungi</taxon>
        <taxon>Dikarya</taxon>
        <taxon>Ascomycota</taxon>
        <taxon>Pezizomycotina</taxon>
        <taxon>Eurotiomycetes</taxon>
        <taxon>Eurotiomycetidae</taxon>
        <taxon>Eurotiales</taxon>
        <taxon>Aspergillaceae</taxon>
        <taxon>Monascus</taxon>
    </lineage>
</organism>